<protein>
    <submittedName>
        <fullName evidence="4">Non-specific serine/threonine protein kinase</fullName>
    </submittedName>
</protein>
<feature type="region of interest" description="Disordered" evidence="1">
    <location>
        <begin position="938"/>
        <end position="972"/>
    </location>
</feature>
<feature type="compositionally biased region" description="Basic and acidic residues" evidence="1">
    <location>
        <begin position="938"/>
        <end position="957"/>
    </location>
</feature>
<proteinExistence type="predicted"/>
<gene>
    <name evidence="2" type="ORF">HNAJ_LOCUS507</name>
</gene>
<dbReference type="OrthoDB" id="6264017at2759"/>
<evidence type="ECO:0000313" key="3">
    <source>
        <dbReference type="Proteomes" id="UP000278807"/>
    </source>
</evidence>
<dbReference type="AlphaFoldDB" id="A0A0R3T0Y3"/>
<dbReference type="WBParaSite" id="HNAJ_0000050601-mRNA-1">
    <property type="protein sequence ID" value="HNAJ_0000050601-mRNA-1"/>
    <property type="gene ID" value="HNAJ_0000050601"/>
</dbReference>
<accession>A0A0R3T0Y3</accession>
<organism evidence="4">
    <name type="scientific">Rodentolepis nana</name>
    <name type="common">Dwarf tapeworm</name>
    <name type="synonym">Hymenolepis nana</name>
    <dbReference type="NCBI Taxonomy" id="102285"/>
    <lineage>
        <taxon>Eukaryota</taxon>
        <taxon>Metazoa</taxon>
        <taxon>Spiralia</taxon>
        <taxon>Lophotrochozoa</taxon>
        <taxon>Platyhelminthes</taxon>
        <taxon>Cestoda</taxon>
        <taxon>Eucestoda</taxon>
        <taxon>Cyclophyllidea</taxon>
        <taxon>Hymenolepididae</taxon>
        <taxon>Rodentolepis</taxon>
    </lineage>
</organism>
<reference evidence="4" key="1">
    <citation type="submission" date="2017-02" db="UniProtKB">
        <authorList>
            <consortium name="WormBaseParasite"/>
        </authorList>
    </citation>
    <scope>IDENTIFICATION</scope>
</reference>
<evidence type="ECO:0000256" key="1">
    <source>
        <dbReference type="SAM" id="MobiDB-lite"/>
    </source>
</evidence>
<evidence type="ECO:0000313" key="2">
    <source>
        <dbReference type="EMBL" id="VDN96366.1"/>
    </source>
</evidence>
<keyword evidence="3" id="KW-1185">Reference proteome</keyword>
<name>A0A0R3T0Y3_RODNA</name>
<evidence type="ECO:0000313" key="4">
    <source>
        <dbReference type="WBParaSite" id="HNAJ_0000050601-mRNA-1"/>
    </source>
</evidence>
<feature type="region of interest" description="Disordered" evidence="1">
    <location>
        <begin position="122"/>
        <end position="147"/>
    </location>
</feature>
<dbReference type="Proteomes" id="UP000278807">
    <property type="component" value="Unassembled WGS sequence"/>
</dbReference>
<dbReference type="EMBL" id="UZAE01000143">
    <property type="protein sequence ID" value="VDN96366.1"/>
    <property type="molecule type" value="Genomic_DNA"/>
</dbReference>
<sequence length="1222" mass="136996">MPNIAQVPLTPEQVRSRQLTELQPIKISKASTNEDAVTSPTFPLCQSASHIVGPIKTKRAMHNKLSKPKFIQLSEQGNSRRLFFPPRSLSSVTQWSPFRQLEVRYSIYRSFSADNMCFYTKHSKKKSSSTSKKPKEKQRRNSDSVLSNKSKSDLLCILSGLRFPKGKQKEGGKQKTPKVIKSFSPESDLTKIETNALHGRCLQVQVEDESPVERLIPYVTMSTSPTKRKTNTLTSGNRTRTRWDSGIASNYSLGSSEVSTSNPSLHLHHDLQQAAIASPQSFLSISSPPYLDGQFSAWTQSRNLKSSHYISSYHSIEAQRENDLEYSLKFADEENLADTTILSDKSGMCESSPFIKPGIPPLKNSMPMEKEITPVKTESRLNKRITNPDSEASTVSAGDSAVSVEFFQKLPNDFILQAQEESLEHAIKPQISRYDQRTPPEVTSDISDKHRLNSTEATVVDNADFVIQNKADSIQQTVPLDIQNPMRSIDGVDSCAHQSIFSCAETVIYEGHTLSMDEHNASLIDSSNHPTEVNDVKLDVSQEIDYANENQTLERNYSLSSNLNSEIAEKVFTPENSLETPVNTPGGTSPYESTDFQIDELFLNKSTSQLSRNNSSEFEEMTMRENESAANSLSNLKRESTVGDQPILKMVEADYKNYTTETLPHMSRNASRSFEVSKDSGLHSICGTDTTSFGHSSLYKEDLISQSEVPKTNDTCNISQVQKGIVFAAVITGDHSISNEEPHQEMHTLNEMPIMENATDSGIHSAVSTLRKSTASTPAFVTDEIDQDLDNSERISELVNQETIEITPHVHQKVPLFDDVLTPIALVQERLVSMPPQDLNEEILPVNKSQNELETKTEVKEISFIQPIITTIQEVPPLAAVLDMNEEILPMNQAQMEHERIPEAIDIQPIQEVPIFAVLFEKNDEKLLKGKDLEEKNHDPIRRSETAETDGLIDKSSKSLTPLSRRSSEESIWEQRLEKEQKVEEEINSSTNNRYNFEVEKPNTPELCDKEAYEIVRDMLRSCSPDTLKIVQSAVLTYGPHRKFGKSMECNQPNLKQAIESTTEDIQLNSEIEPRSLSLLWKTIPQVSVALINLSTAYIPRYISTIYDYSIPLIRPNHPDRNLQQLTASVQEAILNHPLGVPVLLAGTTLISPWVIRQFPLTILATCQGAPDVLRRLLEQPGNFLAEHLTGISQVFQATPTWSAFAIIGSRRTHWQSIRPTT</sequence>
<reference evidence="2 3" key="2">
    <citation type="submission" date="2018-11" db="EMBL/GenBank/DDBJ databases">
        <authorList>
            <consortium name="Pathogen Informatics"/>
        </authorList>
    </citation>
    <scope>NUCLEOTIDE SEQUENCE [LARGE SCALE GENOMIC DNA]</scope>
</reference>
<feature type="compositionally biased region" description="Basic residues" evidence="1">
    <location>
        <begin position="122"/>
        <end position="138"/>
    </location>
</feature>